<sequence>MSPPTKQRHTANQPPLRPSHYRVTLSRHHQRLFVAEQLPLPQWCPRPPTTPPVRHIVGNSARPETPYQCPPQLSSVHRLCLRTTENCYVVVQEASRIRHTVLHKKVYAASESRRMEVVSKAFDQRTAAWRLVAWCRGRNTA</sequence>
<comment type="caution">
    <text evidence="1">The sequence shown here is derived from an EMBL/GenBank/DDBJ whole genome shotgun (WGS) entry which is preliminary data.</text>
</comment>
<dbReference type="Proteomes" id="UP000499080">
    <property type="component" value="Unassembled WGS sequence"/>
</dbReference>
<name>A0A4Y2SMH7_ARAVE</name>
<reference evidence="1 2" key="1">
    <citation type="journal article" date="2019" name="Sci. Rep.">
        <title>Orb-weaving spider Araneus ventricosus genome elucidates the spidroin gene catalogue.</title>
        <authorList>
            <person name="Kono N."/>
            <person name="Nakamura H."/>
            <person name="Ohtoshi R."/>
            <person name="Moran D.A.P."/>
            <person name="Shinohara A."/>
            <person name="Yoshida Y."/>
            <person name="Fujiwara M."/>
            <person name="Mori M."/>
            <person name="Tomita M."/>
            <person name="Arakawa K."/>
        </authorList>
    </citation>
    <scope>NUCLEOTIDE SEQUENCE [LARGE SCALE GENOMIC DNA]</scope>
</reference>
<dbReference type="EMBL" id="BGPR01022216">
    <property type="protein sequence ID" value="GBN88295.1"/>
    <property type="molecule type" value="Genomic_DNA"/>
</dbReference>
<proteinExistence type="predicted"/>
<gene>
    <name evidence="1" type="ORF">AVEN_41388_1</name>
</gene>
<evidence type="ECO:0000313" key="2">
    <source>
        <dbReference type="Proteomes" id="UP000499080"/>
    </source>
</evidence>
<keyword evidence="2" id="KW-1185">Reference proteome</keyword>
<organism evidence="1 2">
    <name type="scientific">Araneus ventricosus</name>
    <name type="common">Orbweaver spider</name>
    <name type="synonym">Epeira ventricosa</name>
    <dbReference type="NCBI Taxonomy" id="182803"/>
    <lineage>
        <taxon>Eukaryota</taxon>
        <taxon>Metazoa</taxon>
        <taxon>Ecdysozoa</taxon>
        <taxon>Arthropoda</taxon>
        <taxon>Chelicerata</taxon>
        <taxon>Arachnida</taxon>
        <taxon>Araneae</taxon>
        <taxon>Araneomorphae</taxon>
        <taxon>Entelegynae</taxon>
        <taxon>Araneoidea</taxon>
        <taxon>Araneidae</taxon>
        <taxon>Araneus</taxon>
    </lineage>
</organism>
<dbReference type="AlphaFoldDB" id="A0A4Y2SMH7"/>
<protein>
    <submittedName>
        <fullName evidence="1">Uncharacterized protein</fullName>
    </submittedName>
</protein>
<evidence type="ECO:0000313" key="1">
    <source>
        <dbReference type="EMBL" id="GBN88295.1"/>
    </source>
</evidence>
<accession>A0A4Y2SMH7</accession>